<name>A0A1E3NXV8_WICAA</name>
<dbReference type="RefSeq" id="XP_019037205.1">
    <property type="nucleotide sequence ID" value="XM_019183675.1"/>
</dbReference>
<evidence type="ECO:0000256" key="2">
    <source>
        <dbReference type="SAM" id="Coils"/>
    </source>
</evidence>
<evidence type="ECO:0000256" key="3">
    <source>
        <dbReference type="SAM" id="MobiDB-lite"/>
    </source>
</evidence>
<sequence>MTHKYKHTNRLERNYPHIDINHLQSINKPTIIKTSKNWVLPPRPRPGRKPTTQSNTQSQSSTSSTTTTFQPQQAQPQPQQPKKTKKKDVSIQNALKKIQDENQSLKLELSKLVSDLKTLQSETSQFETSNSSSSSSPNSLHKKRNHLEMEDELTSYKSLSLFDESDDDNSSQISTPSLMSNSSSSIGSTLSSVPEDDVLKIEDFLNLSYFENSTNGTISIPPTSQPSKKPIMGFKKNEQHENIEFQFLKDQGVFKGDKDLFLEVGNNIEQEIIEW</sequence>
<dbReference type="GO" id="GO:0006355">
    <property type="term" value="P:regulation of DNA-templated transcription"/>
    <property type="evidence" value="ECO:0007669"/>
    <property type="project" value="InterPro"/>
</dbReference>
<feature type="compositionally biased region" description="Low complexity" evidence="3">
    <location>
        <begin position="173"/>
        <end position="191"/>
    </location>
</feature>
<organism evidence="5 6">
    <name type="scientific">Wickerhamomyces anomalus (strain ATCC 58044 / CBS 1984 / NCYC 433 / NRRL Y-366-8)</name>
    <name type="common">Yeast</name>
    <name type="synonym">Hansenula anomala</name>
    <dbReference type="NCBI Taxonomy" id="683960"/>
    <lineage>
        <taxon>Eukaryota</taxon>
        <taxon>Fungi</taxon>
        <taxon>Dikarya</taxon>
        <taxon>Ascomycota</taxon>
        <taxon>Saccharomycotina</taxon>
        <taxon>Saccharomycetes</taxon>
        <taxon>Phaffomycetales</taxon>
        <taxon>Wickerhamomycetaceae</taxon>
        <taxon>Wickerhamomyces</taxon>
    </lineage>
</organism>
<keyword evidence="1" id="KW-0539">Nucleus</keyword>
<feature type="region of interest" description="Disordered" evidence="3">
    <location>
        <begin position="164"/>
        <end position="191"/>
    </location>
</feature>
<dbReference type="GO" id="GO:0005634">
    <property type="term" value="C:nucleus"/>
    <property type="evidence" value="ECO:0007669"/>
    <property type="project" value="InterPro"/>
</dbReference>
<feature type="compositionally biased region" description="Low complexity" evidence="3">
    <location>
        <begin position="49"/>
        <end position="81"/>
    </location>
</feature>
<reference evidence="5 6" key="1">
    <citation type="journal article" date="2016" name="Proc. Natl. Acad. Sci. U.S.A.">
        <title>Comparative genomics of biotechnologically important yeasts.</title>
        <authorList>
            <person name="Riley R."/>
            <person name="Haridas S."/>
            <person name="Wolfe K.H."/>
            <person name="Lopes M.R."/>
            <person name="Hittinger C.T."/>
            <person name="Goeker M."/>
            <person name="Salamov A.A."/>
            <person name="Wisecaver J.H."/>
            <person name="Long T.M."/>
            <person name="Calvey C.H."/>
            <person name="Aerts A.L."/>
            <person name="Barry K.W."/>
            <person name="Choi C."/>
            <person name="Clum A."/>
            <person name="Coughlan A.Y."/>
            <person name="Deshpande S."/>
            <person name="Douglass A.P."/>
            <person name="Hanson S.J."/>
            <person name="Klenk H.-P."/>
            <person name="LaButti K.M."/>
            <person name="Lapidus A."/>
            <person name="Lindquist E.A."/>
            <person name="Lipzen A.M."/>
            <person name="Meier-Kolthoff J.P."/>
            <person name="Ohm R.A."/>
            <person name="Otillar R.P."/>
            <person name="Pangilinan J.L."/>
            <person name="Peng Y."/>
            <person name="Rokas A."/>
            <person name="Rosa C.A."/>
            <person name="Scheuner C."/>
            <person name="Sibirny A.A."/>
            <person name="Slot J.C."/>
            <person name="Stielow J.B."/>
            <person name="Sun H."/>
            <person name="Kurtzman C.P."/>
            <person name="Blackwell M."/>
            <person name="Grigoriev I.V."/>
            <person name="Jeffries T.W."/>
        </authorList>
    </citation>
    <scope>NUCLEOTIDE SEQUENCE [LARGE SCALE GENOMIC DNA]</scope>
    <source>
        <strain evidence="6">ATCC 58044 / CBS 1984 / NCYC 433 / NRRL Y-366-8</strain>
    </source>
</reference>
<feature type="region of interest" description="Disordered" evidence="3">
    <location>
        <begin position="122"/>
        <end position="142"/>
    </location>
</feature>
<gene>
    <name evidence="5" type="ORF">WICANDRAFT_64147</name>
</gene>
<dbReference type="EMBL" id="KV454212">
    <property type="protein sequence ID" value="ODQ57998.1"/>
    <property type="molecule type" value="Genomic_DNA"/>
</dbReference>
<evidence type="ECO:0000313" key="6">
    <source>
        <dbReference type="Proteomes" id="UP000094112"/>
    </source>
</evidence>
<proteinExistence type="predicted"/>
<feature type="region of interest" description="Disordered" evidence="3">
    <location>
        <begin position="35"/>
        <end position="90"/>
    </location>
</feature>
<feature type="compositionally biased region" description="Low complexity" evidence="3">
    <location>
        <begin position="122"/>
        <end position="139"/>
    </location>
</feature>
<feature type="domain" description="Hap4 transcription factor heteromerisation" evidence="4">
    <location>
        <begin position="34"/>
        <end position="50"/>
    </location>
</feature>
<protein>
    <recommendedName>
        <fullName evidence="4">Hap4 transcription factor heteromerisation domain-containing protein</fullName>
    </recommendedName>
</protein>
<evidence type="ECO:0000313" key="5">
    <source>
        <dbReference type="EMBL" id="ODQ57998.1"/>
    </source>
</evidence>
<feature type="coiled-coil region" evidence="2">
    <location>
        <begin position="95"/>
        <end position="122"/>
    </location>
</feature>
<dbReference type="GeneID" id="30200921"/>
<dbReference type="OrthoDB" id="3981308at2759"/>
<evidence type="ECO:0000256" key="1">
    <source>
        <dbReference type="ARBA" id="ARBA00023242"/>
    </source>
</evidence>
<dbReference type="InterPro" id="IPR018287">
    <property type="entry name" value="Hap4_TF_heteromerisation"/>
</dbReference>
<accession>A0A1E3NXV8</accession>
<dbReference type="Proteomes" id="UP000094112">
    <property type="component" value="Unassembled WGS sequence"/>
</dbReference>
<dbReference type="Pfam" id="PF10297">
    <property type="entry name" value="Hap4_Hap_bind"/>
    <property type="match status" value="1"/>
</dbReference>
<dbReference type="STRING" id="683960.A0A1E3NXV8"/>
<evidence type="ECO:0000259" key="4">
    <source>
        <dbReference type="Pfam" id="PF10297"/>
    </source>
</evidence>
<dbReference type="AlphaFoldDB" id="A0A1E3NXV8"/>
<keyword evidence="2" id="KW-0175">Coiled coil</keyword>
<keyword evidence="6" id="KW-1185">Reference proteome</keyword>